<keyword evidence="4" id="KW-0479">Metal-binding</keyword>
<reference evidence="8 9" key="1">
    <citation type="submission" date="2019-07" db="EMBL/GenBank/DDBJ databases">
        <title>Genome sequencing of 100 strains of the haloalkaliphilic chemolithoautotrophic sulfur-oxidizing bacterium Thioalkalivibrio.</title>
        <authorList>
            <person name="Muyzer G."/>
        </authorList>
    </citation>
    <scope>NUCLEOTIDE SEQUENCE [LARGE SCALE GENOMIC DNA]</scope>
    <source>
        <strain evidence="8 9">ASO4-4</strain>
    </source>
</reference>
<dbReference type="NCBIfam" id="NF045485">
    <property type="entry name" value="FPPsyn"/>
    <property type="match status" value="1"/>
</dbReference>
<sequence>MTFVLGDHLESCRRWVDLSLKACLDAASCPSPRLYEAMSHSLMAGGKRLRPILCLGAAQAITENLEQAMDLCRDVACALELIHTYSLIHDDLPAMDDDDLRRGIPTCHKAFDEGTAILAGDALLTLAFDRLSSSKKALSHPLLWLNIIGAIARAAGPAGMVGGQMLDLASEGKNIDYGMLERLHRLKTGALIEVSIYSGALLAEASEKQQAALHAYGRHLGLAFQVTDDLLDVTGDPSVMGKNTGSDAQSQKATYPSLLGLEAAMGLAENLVKNAIDSLDNFGPGADPLRALAAYVLERKK</sequence>
<dbReference type="PANTHER" id="PTHR43281:SF1">
    <property type="entry name" value="FARNESYL DIPHOSPHATE SYNTHASE"/>
    <property type="match status" value="1"/>
</dbReference>
<dbReference type="Pfam" id="PF00348">
    <property type="entry name" value="polyprenyl_synt"/>
    <property type="match status" value="1"/>
</dbReference>
<dbReference type="InterPro" id="IPR000092">
    <property type="entry name" value="Polyprenyl_synt"/>
</dbReference>
<proteinExistence type="inferred from homology"/>
<dbReference type="AlphaFoldDB" id="A0A562S0B3"/>
<dbReference type="SUPFAM" id="SSF48576">
    <property type="entry name" value="Terpenoid synthases"/>
    <property type="match status" value="1"/>
</dbReference>
<dbReference type="GO" id="GO:0016114">
    <property type="term" value="P:terpenoid biosynthetic process"/>
    <property type="evidence" value="ECO:0007669"/>
    <property type="project" value="UniProtKB-ARBA"/>
</dbReference>
<accession>A0A562S0B3</accession>
<keyword evidence="5" id="KW-0460">Magnesium</keyword>
<organism evidence="8 9">
    <name type="scientific">Desulfobotulus alkaliphilus</name>
    <dbReference type="NCBI Taxonomy" id="622671"/>
    <lineage>
        <taxon>Bacteria</taxon>
        <taxon>Pseudomonadati</taxon>
        <taxon>Thermodesulfobacteriota</taxon>
        <taxon>Desulfobacteria</taxon>
        <taxon>Desulfobacterales</taxon>
        <taxon>Desulfobacteraceae</taxon>
        <taxon>Desulfobotulus</taxon>
    </lineage>
</organism>
<evidence type="ECO:0000256" key="2">
    <source>
        <dbReference type="ARBA" id="ARBA00006706"/>
    </source>
</evidence>
<comment type="similarity">
    <text evidence="2 7">Belongs to the FPP/GGPP synthase family.</text>
</comment>
<dbReference type="PROSITE" id="PS00723">
    <property type="entry name" value="POLYPRENYL_SYNTHASE_1"/>
    <property type="match status" value="1"/>
</dbReference>
<dbReference type="PANTHER" id="PTHR43281">
    <property type="entry name" value="FARNESYL DIPHOSPHATE SYNTHASE"/>
    <property type="match status" value="1"/>
</dbReference>
<dbReference type="Gene3D" id="1.10.600.10">
    <property type="entry name" value="Farnesyl Diphosphate Synthase"/>
    <property type="match status" value="1"/>
</dbReference>
<evidence type="ECO:0000313" key="9">
    <source>
        <dbReference type="Proteomes" id="UP000318307"/>
    </source>
</evidence>
<dbReference type="InterPro" id="IPR053378">
    <property type="entry name" value="Prenyl_diphosphate_synthase"/>
</dbReference>
<dbReference type="PROSITE" id="PS00444">
    <property type="entry name" value="POLYPRENYL_SYNTHASE_2"/>
    <property type="match status" value="1"/>
</dbReference>
<dbReference type="GO" id="GO:0046872">
    <property type="term" value="F:metal ion binding"/>
    <property type="evidence" value="ECO:0007669"/>
    <property type="project" value="UniProtKB-KW"/>
</dbReference>
<keyword evidence="6" id="KW-0414">Isoprene biosynthesis</keyword>
<dbReference type="EMBL" id="VLLC01000005">
    <property type="protein sequence ID" value="TWI74324.1"/>
    <property type="molecule type" value="Genomic_DNA"/>
</dbReference>
<keyword evidence="9" id="KW-1185">Reference proteome</keyword>
<evidence type="ECO:0000256" key="1">
    <source>
        <dbReference type="ARBA" id="ARBA00001946"/>
    </source>
</evidence>
<keyword evidence="3 7" id="KW-0808">Transferase</keyword>
<evidence type="ECO:0000313" key="8">
    <source>
        <dbReference type="EMBL" id="TWI74324.1"/>
    </source>
</evidence>
<dbReference type="GO" id="GO:0004659">
    <property type="term" value="F:prenyltransferase activity"/>
    <property type="evidence" value="ECO:0007669"/>
    <property type="project" value="InterPro"/>
</dbReference>
<evidence type="ECO:0000256" key="3">
    <source>
        <dbReference type="ARBA" id="ARBA00022679"/>
    </source>
</evidence>
<gene>
    <name evidence="8" type="ORF">LZ24_00927</name>
</gene>
<dbReference type="FunFam" id="1.10.600.10:FF:000001">
    <property type="entry name" value="Geranylgeranyl diphosphate synthase"/>
    <property type="match status" value="1"/>
</dbReference>
<evidence type="ECO:0000256" key="7">
    <source>
        <dbReference type="RuleBase" id="RU004466"/>
    </source>
</evidence>
<evidence type="ECO:0000256" key="6">
    <source>
        <dbReference type="ARBA" id="ARBA00023229"/>
    </source>
</evidence>
<dbReference type="InterPro" id="IPR033749">
    <property type="entry name" value="Polyprenyl_synt_CS"/>
</dbReference>
<evidence type="ECO:0000256" key="5">
    <source>
        <dbReference type="ARBA" id="ARBA00022842"/>
    </source>
</evidence>
<comment type="cofactor">
    <cofactor evidence="1">
        <name>Mg(2+)</name>
        <dbReference type="ChEBI" id="CHEBI:18420"/>
    </cofactor>
</comment>
<dbReference type="SFLD" id="SFLDG01017">
    <property type="entry name" value="Polyprenyl_Transferase_Like"/>
    <property type="match status" value="1"/>
</dbReference>
<dbReference type="GO" id="GO:0005737">
    <property type="term" value="C:cytoplasm"/>
    <property type="evidence" value="ECO:0007669"/>
    <property type="project" value="UniProtKB-ARBA"/>
</dbReference>
<evidence type="ECO:0000256" key="4">
    <source>
        <dbReference type="ARBA" id="ARBA00022723"/>
    </source>
</evidence>
<dbReference type="Proteomes" id="UP000318307">
    <property type="component" value="Unassembled WGS sequence"/>
</dbReference>
<dbReference type="InterPro" id="IPR008949">
    <property type="entry name" value="Isoprenoid_synthase_dom_sf"/>
</dbReference>
<dbReference type="CDD" id="cd00685">
    <property type="entry name" value="Trans_IPPS_HT"/>
    <property type="match status" value="1"/>
</dbReference>
<name>A0A562S0B3_9BACT</name>
<protein>
    <submittedName>
        <fullName evidence="8">Farnesyl-diphosphate synthase</fullName>
    </submittedName>
</protein>
<dbReference type="OrthoDB" id="9805316at2"/>
<dbReference type="SFLD" id="SFLDS00005">
    <property type="entry name" value="Isoprenoid_Synthase_Type_I"/>
    <property type="match status" value="1"/>
</dbReference>
<dbReference type="RefSeq" id="WP_144682812.1">
    <property type="nucleotide sequence ID" value="NZ_VLLC01000005.1"/>
</dbReference>
<comment type="caution">
    <text evidence="8">The sequence shown here is derived from an EMBL/GenBank/DDBJ whole genome shotgun (WGS) entry which is preliminary data.</text>
</comment>